<accession>A0A6J6KWF7</accession>
<sequence length="280" mass="31952">MNQSITLRAGHQVLVLEPTLGGRAVSWKVDDVELLASKSDHPVEYGMYPMGPWAGRLNANSLKFQDSLHELPPTYQQWALHGTTYFQQWQVVEQSESSCKLSCKFGETWPWEGVIEVIWRLHGQQLMTTIQVSSDAYEFPVVTGFHPWFCQTNQFGQAHWQLPGCRVAERDDSFELSGRFIDKPETSGIFDDAFYVPSQTAVIRWGDALSMEIHQSHEWFVVYDKEPNFMCIEPQTGPPNGVNDALIGPVFVVSPERPLIQEVSWRVIRDLPRNRDELAG</sequence>
<dbReference type="InterPro" id="IPR011013">
    <property type="entry name" value="Gal_mutarotase_sf_dom"/>
</dbReference>
<proteinExistence type="predicted"/>
<evidence type="ECO:0000313" key="3">
    <source>
        <dbReference type="EMBL" id="CAB4914983.1"/>
    </source>
</evidence>
<gene>
    <name evidence="1" type="ORF">UFOPK1908_01039</name>
    <name evidence="2" type="ORF">UFOPK2282_00032</name>
    <name evidence="3" type="ORF">UFOPK3576_01364</name>
</gene>
<dbReference type="GO" id="GO:0030246">
    <property type="term" value="F:carbohydrate binding"/>
    <property type="evidence" value="ECO:0007669"/>
    <property type="project" value="InterPro"/>
</dbReference>
<dbReference type="SUPFAM" id="SSF74650">
    <property type="entry name" value="Galactose mutarotase-like"/>
    <property type="match status" value="1"/>
</dbReference>
<dbReference type="GO" id="GO:0005975">
    <property type="term" value="P:carbohydrate metabolic process"/>
    <property type="evidence" value="ECO:0007669"/>
    <property type="project" value="InterPro"/>
</dbReference>
<dbReference type="EMBL" id="CAEZVB010000049">
    <property type="protein sequence ID" value="CAB4623912.1"/>
    <property type="molecule type" value="Genomic_DNA"/>
</dbReference>
<evidence type="ECO:0000313" key="2">
    <source>
        <dbReference type="EMBL" id="CAB4652803.1"/>
    </source>
</evidence>
<dbReference type="EMBL" id="CAFBMO010000071">
    <property type="protein sequence ID" value="CAB4914983.1"/>
    <property type="molecule type" value="Genomic_DNA"/>
</dbReference>
<organism evidence="2">
    <name type="scientific">freshwater metagenome</name>
    <dbReference type="NCBI Taxonomy" id="449393"/>
    <lineage>
        <taxon>unclassified sequences</taxon>
        <taxon>metagenomes</taxon>
        <taxon>ecological metagenomes</taxon>
    </lineage>
</organism>
<dbReference type="EMBL" id="CAEZWR010000002">
    <property type="protein sequence ID" value="CAB4652803.1"/>
    <property type="molecule type" value="Genomic_DNA"/>
</dbReference>
<name>A0A6J6KWF7_9ZZZZ</name>
<reference evidence="2" key="1">
    <citation type="submission" date="2020-05" db="EMBL/GenBank/DDBJ databases">
        <authorList>
            <person name="Chiriac C."/>
            <person name="Salcher M."/>
            <person name="Ghai R."/>
            <person name="Kavagutti S V."/>
        </authorList>
    </citation>
    <scope>NUCLEOTIDE SEQUENCE</scope>
</reference>
<protein>
    <submittedName>
        <fullName evidence="2">Unannotated protein</fullName>
    </submittedName>
</protein>
<dbReference type="Gene3D" id="2.70.98.10">
    <property type="match status" value="1"/>
</dbReference>
<dbReference type="Pfam" id="PF01263">
    <property type="entry name" value="Aldose_epim"/>
    <property type="match status" value="1"/>
</dbReference>
<dbReference type="AlphaFoldDB" id="A0A6J6KWF7"/>
<dbReference type="InterPro" id="IPR008183">
    <property type="entry name" value="Aldose_1/G6P_1-epimerase"/>
</dbReference>
<dbReference type="GO" id="GO:0016853">
    <property type="term" value="F:isomerase activity"/>
    <property type="evidence" value="ECO:0007669"/>
    <property type="project" value="InterPro"/>
</dbReference>
<evidence type="ECO:0000313" key="1">
    <source>
        <dbReference type="EMBL" id="CAB4623912.1"/>
    </source>
</evidence>
<dbReference type="InterPro" id="IPR014718">
    <property type="entry name" value="GH-type_carb-bd"/>
</dbReference>